<keyword evidence="2" id="KW-0472">Membrane</keyword>
<feature type="transmembrane region" description="Helical" evidence="2">
    <location>
        <begin position="142"/>
        <end position="163"/>
    </location>
</feature>
<feature type="region of interest" description="Disordered" evidence="1">
    <location>
        <begin position="208"/>
        <end position="376"/>
    </location>
</feature>
<feature type="compositionally biased region" description="Low complexity" evidence="1">
    <location>
        <begin position="69"/>
        <end position="86"/>
    </location>
</feature>
<feature type="compositionally biased region" description="Polar residues" evidence="1">
    <location>
        <begin position="243"/>
        <end position="255"/>
    </location>
</feature>
<dbReference type="RefSeq" id="XP_033453488.1">
    <property type="nucleotide sequence ID" value="XM_033588012.1"/>
</dbReference>
<keyword evidence="2" id="KW-0812">Transmembrane</keyword>
<sequence>MNSPKHRRWNDKVKYVVVEREGVVGGGQQDEFNATPTPTITQILSRSYTKRQQPTTTDDGVDSDDDNGDSGTTTMTATTSTETPPPLLITMTLPQAQASVGALANDDPTETVVVSLQPPPPPPKPLYDGGGSGRISQTTEHLLIAAGSIGATIIVVMLVLAFYTMRRRGLSFLDVVRQGKNQVTRRGGQGSGKYDWDNKENVEQRYSVRNDAVYPPPPAAKGSQSGSLSSQTRVQPLGRSDSFRSGPSDMTQQTFLLEDPPSRMNSHKRDNSATPSSPFLGNQSLRNSESTHNTRSIDDEGEYLQEQQTAPRQPAPPSFKQFMSNRPSISQRPGLGGMSSRFSWTNSQAPQTPHDPNRDTMNQPLGRDSFMTNRSSVPRFRTINSWVNQQSTRVEEQKLREQYRMTQSSAYSEDVNDDVVPEMPPVPKNYKPTGGLAGKDIKHQRHHTNTSVGTAPVFRQHPGTEVRFSTHSTVSSEILDMGRKNSVLR</sequence>
<keyword evidence="4" id="KW-1185">Reference proteome</keyword>
<dbReference type="EMBL" id="ML978957">
    <property type="protein sequence ID" value="KAF1933240.1"/>
    <property type="molecule type" value="Genomic_DNA"/>
</dbReference>
<reference evidence="3" key="1">
    <citation type="journal article" date="2020" name="Stud. Mycol.">
        <title>101 Dothideomycetes genomes: a test case for predicting lifestyles and emergence of pathogens.</title>
        <authorList>
            <person name="Haridas S."/>
            <person name="Albert R."/>
            <person name="Binder M."/>
            <person name="Bloem J."/>
            <person name="Labutti K."/>
            <person name="Salamov A."/>
            <person name="Andreopoulos B."/>
            <person name="Baker S."/>
            <person name="Barry K."/>
            <person name="Bills G."/>
            <person name="Bluhm B."/>
            <person name="Cannon C."/>
            <person name="Castanera R."/>
            <person name="Culley D."/>
            <person name="Daum C."/>
            <person name="Ezra D."/>
            <person name="Gonzalez J."/>
            <person name="Henrissat B."/>
            <person name="Kuo A."/>
            <person name="Liang C."/>
            <person name="Lipzen A."/>
            <person name="Lutzoni F."/>
            <person name="Magnuson J."/>
            <person name="Mondo S."/>
            <person name="Nolan M."/>
            <person name="Ohm R."/>
            <person name="Pangilinan J."/>
            <person name="Park H.-J."/>
            <person name="Ramirez L."/>
            <person name="Alfaro M."/>
            <person name="Sun H."/>
            <person name="Tritt A."/>
            <person name="Yoshinaga Y."/>
            <person name="Zwiers L.-H."/>
            <person name="Turgeon B."/>
            <person name="Goodwin S."/>
            <person name="Spatafora J."/>
            <person name="Crous P."/>
            <person name="Grigoriev I."/>
        </authorList>
    </citation>
    <scope>NUCLEOTIDE SEQUENCE</scope>
    <source>
        <strain evidence="3">CBS 183.55</strain>
    </source>
</reference>
<organism evidence="3 4">
    <name type="scientific">Didymella exigua CBS 183.55</name>
    <dbReference type="NCBI Taxonomy" id="1150837"/>
    <lineage>
        <taxon>Eukaryota</taxon>
        <taxon>Fungi</taxon>
        <taxon>Dikarya</taxon>
        <taxon>Ascomycota</taxon>
        <taxon>Pezizomycotina</taxon>
        <taxon>Dothideomycetes</taxon>
        <taxon>Pleosporomycetidae</taxon>
        <taxon>Pleosporales</taxon>
        <taxon>Pleosporineae</taxon>
        <taxon>Didymellaceae</taxon>
        <taxon>Didymella</taxon>
    </lineage>
</organism>
<feature type="compositionally biased region" description="Polar residues" evidence="1">
    <location>
        <begin position="272"/>
        <end position="294"/>
    </location>
</feature>
<accession>A0A6A5S0X3</accession>
<feature type="compositionally biased region" description="Polar residues" evidence="1">
    <location>
        <begin position="321"/>
        <end position="331"/>
    </location>
</feature>
<proteinExistence type="predicted"/>
<evidence type="ECO:0000313" key="3">
    <source>
        <dbReference type="EMBL" id="KAF1933240.1"/>
    </source>
</evidence>
<feature type="compositionally biased region" description="Polar residues" evidence="1">
    <location>
        <begin position="44"/>
        <end position="54"/>
    </location>
</feature>
<keyword evidence="2" id="KW-1133">Transmembrane helix</keyword>
<evidence type="ECO:0000256" key="2">
    <source>
        <dbReference type="SAM" id="Phobius"/>
    </source>
</evidence>
<evidence type="ECO:0000313" key="4">
    <source>
        <dbReference type="Proteomes" id="UP000800082"/>
    </source>
</evidence>
<name>A0A6A5S0X3_9PLEO</name>
<dbReference type="GeneID" id="54345659"/>
<feature type="region of interest" description="Disordered" evidence="1">
    <location>
        <begin position="44"/>
        <end position="86"/>
    </location>
</feature>
<protein>
    <submittedName>
        <fullName evidence="3">Uncharacterized protein</fullName>
    </submittedName>
</protein>
<dbReference type="AlphaFoldDB" id="A0A6A5S0X3"/>
<feature type="compositionally biased region" description="Polar residues" evidence="1">
    <location>
        <begin position="222"/>
        <end position="234"/>
    </location>
</feature>
<feature type="compositionally biased region" description="Polar residues" evidence="1">
    <location>
        <begin position="340"/>
        <end position="351"/>
    </location>
</feature>
<feature type="region of interest" description="Disordered" evidence="1">
    <location>
        <begin position="181"/>
        <end position="200"/>
    </location>
</feature>
<gene>
    <name evidence="3" type="ORF">M421DRAFT_192471</name>
</gene>
<dbReference type="Proteomes" id="UP000800082">
    <property type="component" value="Unassembled WGS sequence"/>
</dbReference>
<evidence type="ECO:0000256" key="1">
    <source>
        <dbReference type="SAM" id="MobiDB-lite"/>
    </source>
</evidence>
<dbReference type="OrthoDB" id="5411141at2759"/>
<feature type="compositionally biased region" description="Acidic residues" evidence="1">
    <location>
        <begin position="59"/>
        <end position="68"/>
    </location>
</feature>